<organism evidence="3 4">
    <name type="scientific">Flavobacterium arsenatis</name>
    <dbReference type="NCBI Taxonomy" id="1484332"/>
    <lineage>
        <taxon>Bacteria</taxon>
        <taxon>Pseudomonadati</taxon>
        <taxon>Bacteroidota</taxon>
        <taxon>Flavobacteriia</taxon>
        <taxon>Flavobacteriales</taxon>
        <taxon>Flavobacteriaceae</taxon>
        <taxon>Flavobacterium</taxon>
    </lineage>
</organism>
<dbReference type="Proteomes" id="UP001255185">
    <property type="component" value="Unassembled WGS sequence"/>
</dbReference>
<protein>
    <recommendedName>
        <fullName evidence="2">Secretion system C-terminal sorting domain-containing protein</fullName>
    </recommendedName>
</protein>
<dbReference type="Pfam" id="PF18962">
    <property type="entry name" value="Por_Secre_tail"/>
    <property type="match status" value="1"/>
</dbReference>
<evidence type="ECO:0000313" key="3">
    <source>
        <dbReference type="EMBL" id="MDR6968224.1"/>
    </source>
</evidence>
<proteinExistence type="predicted"/>
<feature type="domain" description="Secretion system C-terminal sorting" evidence="2">
    <location>
        <begin position="25"/>
        <end position="76"/>
    </location>
</feature>
<evidence type="ECO:0000313" key="4">
    <source>
        <dbReference type="Proteomes" id="UP001255185"/>
    </source>
</evidence>
<reference evidence="3 4" key="1">
    <citation type="submission" date="2023-07" db="EMBL/GenBank/DDBJ databases">
        <title>Sorghum-associated microbial communities from plants grown in Nebraska, USA.</title>
        <authorList>
            <person name="Schachtman D."/>
        </authorList>
    </citation>
    <scope>NUCLEOTIDE SEQUENCE [LARGE SCALE GENOMIC DNA]</scope>
    <source>
        <strain evidence="3 4">3773</strain>
    </source>
</reference>
<evidence type="ECO:0000256" key="1">
    <source>
        <dbReference type="ARBA" id="ARBA00022729"/>
    </source>
</evidence>
<dbReference type="EMBL" id="JAVDVI010000009">
    <property type="protein sequence ID" value="MDR6968224.1"/>
    <property type="molecule type" value="Genomic_DNA"/>
</dbReference>
<sequence length="78" mass="8839">MYILNPLTSAPGFYTLKVNRTFGAEVNLHKIEVYNILGAKISMIQNSKTIDLSNFESGVYLIKLFSDETTIIKKIIKQ</sequence>
<gene>
    <name evidence="3" type="ORF">J2X31_002241</name>
</gene>
<accession>A0ABU1TQI1</accession>
<dbReference type="InterPro" id="IPR026444">
    <property type="entry name" value="Secre_tail"/>
</dbReference>
<keyword evidence="1" id="KW-0732">Signal</keyword>
<comment type="caution">
    <text evidence="3">The sequence shown here is derived from an EMBL/GenBank/DDBJ whole genome shotgun (WGS) entry which is preliminary data.</text>
</comment>
<name>A0ABU1TQI1_9FLAO</name>
<keyword evidence="4" id="KW-1185">Reference proteome</keyword>
<evidence type="ECO:0000259" key="2">
    <source>
        <dbReference type="Pfam" id="PF18962"/>
    </source>
</evidence>
<dbReference type="RefSeq" id="WP_310026725.1">
    <property type="nucleotide sequence ID" value="NZ_JAVDVI010000009.1"/>
</dbReference>
<dbReference type="NCBIfam" id="TIGR04183">
    <property type="entry name" value="Por_Secre_tail"/>
    <property type="match status" value="1"/>
</dbReference>